<evidence type="ECO:0000313" key="3">
    <source>
        <dbReference type="Proteomes" id="UP000023152"/>
    </source>
</evidence>
<keyword evidence="1" id="KW-1133">Transmembrane helix</keyword>
<protein>
    <submittedName>
        <fullName evidence="2">Uncharacterized protein</fullName>
    </submittedName>
</protein>
<evidence type="ECO:0000313" key="2">
    <source>
        <dbReference type="EMBL" id="ETN97854.1"/>
    </source>
</evidence>
<comment type="caution">
    <text evidence="2">The sequence shown here is derived from an EMBL/GenBank/DDBJ whole genome shotgun (WGS) entry which is preliminary data.</text>
</comment>
<proteinExistence type="predicted"/>
<sequence>MQERIALFQSTAKQRLDTIICVTMITTKHTMRIAKKKQQQNNVAAYFIIKGIERITLHNLYIYFRVICVHLEPIICAFNLLWLVQQQHALQYIESK</sequence>
<feature type="transmembrane region" description="Helical" evidence="1">
    <location>
        <begin position="60"/>
        <end position="84"/>
    </location>
</feature>
<evidence type="ECO:0000256" key="1">
    <source>
        <dbReference type="SAM" id="Phobius"/>
    </source>
</evidence>
<dbReference type="EMBL" id="ASPP01048428">
    <property type="protein sequence ID" value="ETN97854.1"/>
    <property type="molecule type" value="Genomic_DNA"/>
</dbReference>
<name>X6LAW0_RETFI</name>
<keyword evidence="1" id="KW-0472">Membrane</keyword>
<dbReference type="Proteomes" id="UP000023152">
    <property type="component" value="Unassembled WGS sequence"/>
</dbReference>
<keyword evidence="1" id="KW-0812">Transmembrane</keyword>
<dbReference type="AlphaFoldDB" id="X6LAW0"/>
<accession>X6LAW0</accession>
<gene>
    <name evidence="2" type="ORF">RFI_39672</name>
</gene>
<organism evidence="2 3">
    <name type="scientific">Reticulomyxa filosa</name>
    <dbReference type="NCBI Taxonomy" id="46433"/>
    <lineage>
        <taxon>Eukaryota</taxon>
        <taxon>Sar</taxon>
        <taxon>Rhizaria</taxon>
        <taxon>Retaria</taxon>
        <taxon>Foraminifera</taxon>
        <taxon>Monothalamids</taxon>
        <taxon>Reticulomyxidae</taxon>
        <taxon>Reticulomyxa</taxon>
    </lineage>
</organism>
<keyword evidence="3" id="KW-1185">Reference proteome</keyword>
<reference evidence="2 3" key="1">
    <citation type="journal article" date="2013" name="Curr. Biol.">
        <title>The Genome of the Foraminiferan Reticulomyxa filosa.</title>
        <authorList>
            <person name="Glockner G."/>
            <person name="Hulsmann N."/>
            <person name="Schleicher M."/>
            <person name="Noegel A.A."/>
            <person name="Eichinger L."/>
            <person name="Gallinger C."/>
            <person name="Pawlowski J."/>
            <person name="Sierra R."/>
            <person name="Euteneuer U."/>
            <person name="Pillet L."/>
            <person name="Moustafa A."/>
            <person name="Platzer M."/>
            <person name="Groth M."/>
            <person name="Szafranski K."/>
            <person name="Schliwa M."/>
        </authorList>
    </citation>
    <scope>NUCLEOTIDE SEQUENCE [LARGE SCALE GENOMIC DNA]</scope>
</reference>